<protein>
    <submittedName>
        <fullName evidence="4">Thiamine pyrophosphate-dependent acetolactate synthase large subunit-like protein</fullName>
    </submittedName>
</protein>
<dbReference type="RefSeq" id="WP_184167287.1">
    <property type="nucleotide sequence ID" value="NZ_JACHLC010000007.1"/>
</dbReference>
<evidence type="ECO:0000256" key="2">
    <source>
        <dbReference type="ARBA" id="ARBA00023239"/>
    </source>
</evidence>
<keyword evidence="5" id="KW-1185">Reference proteome</keyword>
<dbReference type="InterPro" id="IPR011766">
    <property type="entry name" value="TPP_enzyme_TPP-bd"/>
</dbReference>
<dbReference type="InterPro" id="IPR051818">
    <property type="entry name" value="TPP_dependent_decarboxylase"/>
</dbReference>
<evidence type="ECO:0000256" key="1">
    <source>
        <dbReference type="ARBA" id="ARBA00022793"/>
    </source>
</evidence>
<dbReference type="Pfam" id="PF02775">
    <property type="entry name" value="TPP_enzyme_C"/>
    <property type="match status" value="1"/>
</dbReference>
<evidence type="ECO:0000313" key="4">
    <source>
        <dbReference type="EMBL" id="MBB6372629.1"/>
    </source>
</evidence>
<dbReference type="GO" id="GO:0044281">
    <property type="term" value="P:small molecule metabolic process"/>
    <property type="evidence" value="ECO:0007669"/>
    <property type="project" value="UniProtKB-ARBA"/>
</dbReference>
<organism evidence="4 5">
    <name type="scientific">Chryseobacterium shigense</name>
    <dbReference type="NCBI Taxonomy" id="297244"/>
    <lineage>
        <taxon>Bacteria</taxon>
        <taxon>Pseudomonadati</taxon>
        <taxon>Bacteroidota</taxon>
        <taxon>Flavobacteriia</taxon>
        <taxon>Flavobacteriales</taxon>
        <taxon>Weeksellaceae</taxon>
        <taxon>Chryseobacterium group</taxon>
        <taxon>Chryseobacterium</taxon>
    </lineage>
</organism>
<keyword evidence="1" id="KW-0210">Decarboxylase</keyword>
<dbReference type="EMBL" id="JACHLC010000007">
    <property type="protein sequence ID" value="MBB6372629.1"/>
    <property type="molecule type" value="Genomic_DNA"/>
</dbReference>
<reference evidence="4 5" key="1">
    <citation type="submission" date="2020-08" db="EMBL/GenBank/DDBJ databases">
        <title>Functional genomics of gut bacteria from endangered species of beetles.</title>
        <authorList>
            <person name="Carlos-Shanley C."/>
        </authorList>
    </citation>
    <scope>NUCLEOTIDE SEQUENCE [LARGE SCALE GENOMIC DNA]</scope>
    <source>
        <strain evidence="4 5">S00136</strain>
    </source>
</reference>
<dbReference type="GO" id="GO:0016831">
    <property type="term" value="F:carboxy-lyase activity"/>
    <property type="evidence" value="ECO:0007669"/>
    <property type="project" value="UniProtKB-KW"/>
</dbReference>
<proteinExistence type="predicted"/>
<dbReference type="Proteomes" id="UP000589738">
    <property type="component" value="Unassembled WGS sequence"/>
</dbReference>
<sequence>MTSREVISYLSSKIDKDTSIVSSLGRTSQEVYNVLPNQTLFLDSMGDIVSISCGIALGLENKPVIAIDTDGSNLMGISILSLISSIKERIHNLSIIVINNKILESGGGIETTVNDLKWEYLGKAWDINIVEVNTLDDLKKNFEAFAFKELTYFVVNVDNTSLLQSDSTKSIDGIESKYIFSRHLEKVRKEKFIKPCLKN</sequence>
<dbReference type="AlphaFoldDB" id="A0A841NN32"/>
<evidence type="ECO:0000259" key="3">
    <source>
        <dbReference type="Pfam" id="PF02775"/>
    </source>
</evidence>
<name>A0A841NN32_9FLAO</name>
<keyword evidence="2" id="KW-0456">Lyase</keyword>
<dbReference type="InterPro" id="IPR029061">
    <property type="entry name" value="THDP-binding"/>
</dbReference>
<dbReference type="SUPFAM" id="SSF52518">
    <property type="entry name" value="Thiamin diphosphate-binding fold (THDP-binding)"/>
    <property type="match status" value="1"/>
</dbReference>
<dbReference type="PANTHER" id="PTHR42818">
    <property type="entry name" value="SULFOPYRUVATE DECARBOXYLASE SUBUNIT ALPHA"/>
    <property type="match status" value="1"/>
</dbReference>
<dbReference type="GO" id="GO:0030976">
    <property type="term" value="F:thiamine pyrophosphate binding"/>
    <property type="evidence" value="ECO:0007669"/>
    <property type="project" value="InterPro"/>
</dbReference>
<feature type="domain" description="Thiamine pyrophosphate enzyme TPP-binding" evidence="3">
    <location>
        <begin position="41"/>
        <end position="108"/>
    </location>
</feature>
<dbReference type="PANTHER" id="PTHR42818:SF1">
    <property type="entry name" value="SULFOPYRUVATE DECARBOXYLASE"/>
    <property type="match status" value="1"/>
</dbReference>
<accession>A0A841NN32</accession>
<dbReference type="Gene3D" id="3.40.50.970">
    <property type="match status" value="1"/>
</dbReference>
<evidence type="ECO:0000313" key="5">
    <source>
        <dbReference type="Proteomes" id="UP000589738"/>
    </source>
</evidence>
<comment type="caution">
    <text evidence="4">The sequence shown here is derived from an EMBL/GenBank/DDBJ whole genome shotgun (WGS) entry which is preliminary data.</text>
</comment>
<gene>
    <name evidence="4" type="ORF">HNP36_003747</name>
</gene>